<name>A0A2U8W3N9_9HYPH</name>
<dbReference type="Proteomes" id="UP000245926">
    <property type="component" value="Chromosome"/>
</dbReference>
<dbReference type="AlphaFoldDB" id="A0A2U8W3N9"/>
<organism evidence="1 2">
    <name type="scientific">Methylobacterium durans</name>
    <dbReference type="NCBI Taxonomy" id="2202825"/>
    <lineage>
        <taxon>Bacteria</taxon>
        <taxon>Pseudomonadati</taxon>
        <taxon>Pseudomonadota</taxon>
        <taxon>Alphaproteobacteria</taxon>
        <taxon>Hyphomicrobiales</taxon>
        <taxon>Methylobacteriaceae</taxon>
        <taxon>Methylobacterium</taxon>
    </lineage>
</organism>
<dbReference type="OrthoDB" id="9853334at2"/>
<sequence length="129" mass="14602">MTTKTQIQIIDKNLLQSVADVYSDAIMYFEFRAEDAGRNHEKMLAKIAVKEFATGRDMLDMLIDEDGDTFLVPEAAETVTKSLLNFQAALDGKEFPLLWWRVTDAVLRSQTAPCLCESEDDLCPKQTLH</sequence>
<dbReference type="RefSeq" id="WP_109889081.1">
    <property type="nucleotide sequence ID" value="NZ_CP029550.1"/>
</dbReference>
<gene>
    <name evidence="1" type="ORF">DK389_09410</name>
</gene>
<evidence type="ECO:0000313" key="1">
    <source>
        <dbReference type="EMBL" id="AWN40704.1"/>
    </source>
</evidence>
<evidence type="ECO:0000313" key="2">
    <source>
        <dbReference type="Proteomes" id="UP000245926"/>
    </source>
</evidence>
<proteinExistence type="predicted"/>
<dbReference type="EMBL" id="CP029550">
    <property type="protein sequence ID" value="AWN40704.1"/>
    <property type="molecule type" value="Genomic_DNA"/>
</dbReference>
<protein>
    <submittedName>
        <fullName evidence="1">Uncharacterized protein</fullName>
    </submittedName>
</protein>
<reference evidence="2" key="1">
    <citation type="submission" date="2018-05" db="EMBL/GenBank/DDBJ databases">
        <title>Complete Genome Sequence of Methylobacterium sp. 17SD2-17.</title>
        <authorList>
            <person name="Srinivasan S."/>
        </authorList>
    </citation>
    <scope>NUCLEOTIDE SEQUENCE [LARGE SCALE GENOMIC DNA]</scope>
    <source>
        <strain evidence="2">17SD2-17</strain>
    </source>
</reference>
<dbReference type="KEGG" id="mets:DK389_09410"/>
<keyword evidence="2" id="KW-1185">Reference proteome</keyword>
<accession>A0A2U8W3N9</accession>